<evidence type="ECO:0000313" key="2">
    <source>
        <dbReference type="EMBL" id="TFY65632.1"/>
    </source>
</evidence>
<protein>
    <recommendedName>
        <fullName evidence="1">F-box domain-containing protein</fullName>
    </recommendedName>
</protein>
<dbReference type="OrthoDB" id="3365698at2759"/>
<sequence length="523" mass="59772">MVACLSHIPEDVLLQIFSFLVDEDPPKMVHHRYERRRSLGWIRVTHVCRSWRELALANSSLWVRIEPDITMDWLSEMLSRSNPRAVKADLSLDTTDPNVTVDVLGNHSRRLSQLDIHIDRVTNFDDWADFVAHPSPLLESLVLRFAEGSDDLDVDPEYILTTVSHPRLRRLTMHVNFQPPCDAQVLQNLVHLEIVGANDYDKRPFVDLLIPILEDTPQLQTLILECFVPPDADIWKNNTFDEFLRHRRVPLLHLRRLVLHSESSGVPLLLRQVDIPTSAGISLCLGRPFHPSWLFIPRLLPWGTDALNHRPDGHFEQFDLDLGYEMRFNMTNKSDCPTSRLDITCVAKEFDMNCLNDFLKAFYMQGYFKHISSLTVTPQSPPVMDFRGVDKLLALPGMAKLQKLHLSMSALILDLTACRNTLYLLGQLVPASQDDHGPLRLPALRHLVLHRWGPPGFGSLGLAFQAMRKFEDFMVAFFKVRQARGYPLFQFTAISSDDVEELTARVEQFLGHPSLGDHSSSES</sequence>
<evidence type="ECO:0000313" key="3">
    <source>
        <dbReference type="Proteomes" id="UP000298327"/>
    </source>
</evidence>
<reference evidence="2 3" key="1">
    <citation type="submission" date="2019-02" db="EMBL/GenBank/DDBJ databases">
        <title>Genome sequencing of the rare red list fungi Dentipellis fragilis.</title>
        <authorList>
            <person name="Buettner E."/>
            <person name="Kellner H."/>
        </authorList>
    </citation>
    <scope>NUCLEOTIDE SEQUENCE [LARGE SCALE GENOMIC DNA]</scope>
    <source>
        <strain evidence="2 3">DSM 105465</strain>
    </source>
</reference>
<evidence type="ECO:0000259" key="1">
    <source>
        <dbReference type="Pfam" id="PF12937"/>
    </source>
</evidence>
<accession>A0A4Y9YTZ0</accession>
<dbReference type="Proteomes" id="UP000298327">
    <property type="component" value="Unassembled WGS sequence"/>
</dbReference>
<name>A0A4Y9YTZ0_9AGAM</name>
<dbReference type="STRING" id="205917.A0A4Y9YTZ0"/>
<dbReference type="Gene3D" id="1.20.1280.50">
    <property type="match status" value="1"/>
</dbReference>
<comment type="caution">
    <text evidence="2">The sequence shown here is derived from an EMBL/GenBank/DDBJ whole genome shotgun (WGS) entry which is preliminary data.</text>
</comment>
<feature type="domain" description="F-box" evidence="1">
    <location>
        <begin position="5"/>
        <end position="65"/>
    </location>
</feature>
<organism evidence="2 3">
    <name type="scientific">Dentipellis fragilis</name>
    <dbReference type="NCBI Taxonomy" id="205917"/>
    <lineage>
        <taxon>Eukaryota</taxon>
        <taxon>Fungi</taxon>
        <taxon>Dikarya</taxon>
        <taxon>Basidiomycota</taxon>
        <taxon>Agaricomycotina</taxon>
        <taxon>Agaricomycetes</taxon>
        <taxon>Russulales</taxon>
        <taxon>Hericiaceae</taxon>
        <taxon>Dentipellis</taxon>
    </lineage>
</organism>
<dbReference type="EMBL" id="SEOQ01000323">
    <property type="protein sequence ID" value="TFY65632.1"/>
    <property type="molecule type" value="Genomic_DNA"/>
</dbReference>
<gene>
    <name evidence="2" type="ORF">EVG20_g5456</name>
</gene>
<proteinExistence type="predicted"/>
<dbReference type="Pfam" id="PF12937">
    <property type="entry name" value="F-box-like"/>
    <property type="match status" value="1"/>
</dbReference>
<dbReference type="AlphaFoldDB" id="A0A4Y9YTZ0"/>
<dbReference type="InterPro" id="IPR001810">
    <property type="entry name" value="F-box_dom"/>
</dbReference>
<keyword evidence="3" id="KW-1185">Reference proteome</keyword>